<dbReference type="PANTHER" id="PTHR46159">
    <property type="entry name" value="PROTEIN TESMIN/TSO1-LIKE CXC 2"/>
    <property type="match status" value="1"/>
</dbReference>
<dbReference type="SMART" id="SM01114">
    <property type="entry name" value="CXC"/>
    <property type="match status" value="2"/>
</dbReference>
<evidence type="ECO:0000256" key="3">
    <source>
        <dbReference type="ARBA" id="ARBA00023242"/>
    </source>
</evidence>
<dbReference type="PROSITE" id="PS51634">
    <property type="entry name" value="CRC"/>
    <property type="match status" value="1"/>
</dbReference>
<feature type="domain" description="CRC" evidence="5">
    <location>
        <begin position="384"/>
        <end position="508"/>
    </location>
</feature>
<keyword evidence="3" id="KW-0539">Nucleus</keyword>
<name>A0AAW1INT7_SAPOF</name>
<evidence type="ECO:0000313" key="7">
    <source>
        <dbReference type="Proteomes" id="UP001443914"/>
    </source>
</evidence>
<dbReference type="GO" id="GO:0003700">
    <property type="term" value="F:DNA-binding transcription factor activity"/>
    <property type="evidence" value="ECO:0007669"/>
    <property type="project" value="InterPro"/>
</dbReference>
<dbReference type="InterPro" id="IPR033467">
    <property type="entry name" value="Tesmin/TSO1-like_CXC"/>
</dbReference>
<dbReference type="InterPro" id="IPR044522">
    <property type="entry name" value="TSO1-like"/>
</dbReference>
<feature type="region of interest" description="Disordered" evidence="4">
    <location>
        <begin position="55"/>
        <end position="119"/>
    </location>
</feature>
<keyword evidence="7" id="KW-1185">Reference proteome</keyword>
<dbReference type="GO" id="GO:0005634">
    <property type="term" value="C:nucleus"/>
    <property type="evidence" value="ECO:0007669"/>
    <property type="project" value="UniProtKB-SubCell"/>
</dbReference>
<evidence type="ECO:0000256" key="4">
    <source>
        <dbReference type="SAM" id="MobiDB-lite"/>
    </source>
</evidence>
<dbReference type="Pfam" id="PF03638">
    <property type="entry name" value="TCR"/>
    <property type="match status" value="2"/>
</dbReference>
<comment type="similarity">
    <text evidence="2">Belongs to the lin-54 family.</text>
</comment>
<dbReference type="AlphaFoldDB" id="A0AAW1INT7"/>
<proteinExistence type="inferred from homology"/>
<feature type="region of interest" description="Disordered" evidence="4">
    <location>
        <begin position="1"/>
        <end position="23"/>
    </location>
</feature>
<sequence length="549" mass="59704">MNNSSQTASEGRSGDSSVAVQPWDLHIEKKDKFDSGRDVYVATTDETSKLANDLPSMKHEYASPQSYTRSSGFMKPDREFNVSGTDTFSSKIIKDDSMEAEPPPENLKDMQGIETEHSKERCEEKKLICDASGIVNSRSPTKGSHHEEQHERIVDSETLSSVAEVSQSPNENIKGSHATEPPLKASENHEGAGELNETNKLPDGEAPAVHTEEVVHFVKTDIDGKLCTQQQQTTDRCCLVNEMSGSHYRQLLSNPSGCSAISNSAASPKTSKKKCFDANKSGSSKFSSLPDIGLHLNALAAGGDKITSKKQSLTCSSHFISSPCTVSSLNPSEAVERACEVQKADSPLNGNACENTTLDECIGLSQSFPENKRKKSDNVGETDSCKHCSCKRSKCLKLYCACFAAGIYCVQSCNCRDCFNNPAHVDTVVATRRLIESRNPLAFAPKVIVCSDTPKSGNVLNETPASARFIKGCNCKKSGCLKKYCECFQVGVGCSLSCRCESCKNSFGRKEGIKFEEAKILKKCTSDVTSHDKSSKLDENQAAREHFNS</sequence>
<organism evidence="6 7">
    <name type="scientific">Saponaria officinalis</name>
    <name type="common">Common soapwort</name>
    <name type="synonym">Lychnis saponaria</name>
    <dbReference type="NCBI Taxonomy" id="3572"/>
    <lineage>
        <taxon>Eukaryota</taxon>
        <taxon>Viridiplantae</taxon>
        <taxon>Streptophyta</taxon>
        <taxon>Embryophyta</taxon>
        <taxon>Tracheophyta</taxon>
        <taxon>Spermatophyta</taxon>
        <taxon>Magnoliopsida</taxon>
        <taxon>eudicotyledons</taxon>
        <taxon>Gunneridae</taxon>
        <taxon>Pentapetalae</taxon>
        <taxon>Caryophyllales</taxon>
        <taxon>Caryophyllaceae</taxon>
        <taxon>Caryophylleae</taxon>
        <taxon>Saponaria</taxon>
    </lineage>
</organism>
<feature type="region of interest" description="Disordered" evidence="4">
    <location>
        <begin position="134"/>
        <end position="204"/>
    </location>
</feature>
<dbReference type="InterPro" id="IPR005172">
    <property type="entry name" value="CRC"/>
</dbReference>
<evidence type="ECO:0000256" key="2">
    <source>
        <dbReference type="ARBA" id="ARBA00007267"/>
    </source>
</evidence>
<dbReference type="PANTHER" id="PTHR46159:SF6">
    <property type="entry name" value="OS12G0605300 PROTEIN"/>
    <property type="match status" value="1"/>
</dbReference>
<gene>
    <name evidence="6" type="ORF">RND81_09G215900</name>
</gene>
<feature type="compositionally biased region" description="Basic and acidic residues" evidence="4">
    <location>
        <begin position="144"/>
        <end position="155"/>
    </location>
</feature>
<feature type="compositionally biased region" description="Polar residues" evidence="4">
    <location>
        <begin position="1"/>
        <end position="19"/>
    </location>
</feature>
<feature type="region of interest" description="Disordered" evidence="4">
    <location>
        <begin position="526"/>
        <end position="549"/>
    </location>
</feature>
<accession>A0AAW1INT7</accession>
<dbReference type="Proteomes" id="UP001443914">
    <property type="component" value="Unassembled WGS sequence"/>
</dbReference>
<evidence type="ECO:0000313" key="6">
    <source>
        <dbReference type="EMBL" id="KAK9691737.1"/>
    </source>
</evidence>
<comment type="subcellular location">
    <subcellularLocation>
        <location evidence="1">Nucleus</location>
    </subcellularLocation>
</comment>
<feature type="compositionally biased region" description="Basic and acidic residues" evidence="4">
    <location>
        <begin position="529"/>
        <end position="549"/>
    </location>
</feature>
<reference evidence="6" key="1">
    <citation type="submission" date="2024-03" db="EMBL/GenBank/DDBJ databases">
        <title>WGS assembly of Saponaria officinalis var. Norfolk2.</title>
        <authorList>
            <person name="Jenkins J."/>
            <person name="Shu S."/>
            <person name="Grimwood J."/>
            <person name="Barry K."/>
            <person name="Goodstein D."/>
            <person name="Schmutz J."/>
            <person name="Leebens-Mack J."/>
            <person name="Osbourn A."/>
        </authorList>
    </citation>
    <scope>NUCLEOTIDE SEQUENCE [LARGE SCALE GENOMIC DNA]</scope>
    <source>
        <strain evidence="6">JIC</strain>
    </source>
</reference>
<dbReference type="EMBL" id="JBDFQZ010000009">
    <property type="protein sequence ID" value="KAK9691737.1"/>
    <property type="molecule type" value="Genomic_DNA"/>
</dbReference>
<evidence type="ECO:0000256" key="1">
    <source>
        <dbReference type="ARBA" id="ARBA00004123"/>
    </source>
</evidence>
<evidence type="ECO:0000259" key="5">
    <source>
        <dbReference type="PROSITE" id="PS51634"/>
    </source>
</evidence>
<protein>
    <recommendedName>
        <fullName evidence="5">CRC domain-containing protein</fullName>
    </recommendedName>
</protein>
<comment type="caution">
    <text evidence="6">The sequence shown here is derived from an EMBL/GenBank/DDBJ whole genome shotgun (WGS) entry which is preliminary data.</text>
</comment>
<feature type="compositionally biased region" description="Polar residues" evidence="4">
    <location>
        <begin position="157"/>
        <end position="173"/>
    </location>
</feature>